<dbReference type="Pfam" id="PF10262">
    <property type="entry name" value="Rdx"/>
    <property type="match status" value="1"/>
</dbReference>
<dbReference type="AlphaFoldDB" id="A0AAN9IV32"/>
<proteinExistence type="predicted"/>
<name>A0AAN9IV32_CLITE</name>
<comment type="caution">
    <text evidence="4">The sequence shown here is derived from an EMBL/GenBank/DDBJ whole genome shotgun (WGS) entry which is preliminary data.</text>
</comment>
<dbReference type="PANTHER" id="PTHR13544:SF0">
    <property type="entry name" value="THIOREDOXIN REDUCTASE-LIKE SELENOPROTEIN T"/>
    <property type="match status" value="1"/>
</dbReference>
<dbReference type="PANTHER" id="PTHR13544">
    <property type="entry name" value="SELENOPROTEIN T"/>
    <property type="match status" value="1"/>
</dbReference>
<evidence type="ECO:0000313" key="4">
    <source>
        <dbReference type="EMBL" id="KAK7286915.1"/>
    </source>
</evidence>
<dbReference type="Gene3D" id="3.40.30.10">
    <property type="entry name" value="Glutaredoxin"/>
    <property type="match status" value="2"/>
</dbReference>
<keyword evidence="5" id="KW-1185">Reference proteome</keyword>
<evidence type="ECO:0000256" key="3">
    <source>
        <dbReference type="SAM" id="MobiDB-lite"/>
    </source>
</evidence>
<keyword evidence="1" id="KW-0732">Signal</keyword>
<feature type="region of interest" description="Disordered" evidence="3">
    <location>
        <begin position="62"/>
        <end position="96"/>
    </location>
</feature>
<dbReference type="Proteomes" id="UP001359559">
    <property type="component" value="Unassembled WGS sequence"/>
</dbReference>
<dbReference type="InterPro" id="IPR036249">
    <property type="entry name" value="Thioredoxin-like_sf"/>
</dbReference>
<dbReference type="InterPro" id="IPR011893">
    <property type="entry name" value="Selenoprotein_Rdx-typ"/>
</dbReference>
<dbReference type="SUPFAM" id="SSF52833">
    <property type="entry name" value="Thioredoxin-like"/>
    <property type="match status" value="1"/>
</dbReference>
<sequence length="259" mass="28413">MPLESAEVKELKVSLASHVTYQAQTTQVPSFLVGMDRTQILVVGLPIFLFFSDILNLFTSSPPSTSTPTHHHPKPQPQPHLEQPLPFPTQKQSGIGPTGVGNTVNIDFCTSCSYKGNAVTVKNMLESEFPGINVVLANYPPPLPKRVLSKVIPLVQTGFIVAIVAGDQIFPRLGVTPPSWYYSLRTNKFRSIASAWLFANFLQSFLQSSGAFEVYCNGELVFSKLKENRFPGEIELRELVGRRLANTGFVSGVEGAYGL</sequence>
<organism evidence="4 5">
    <name type="scientific">Clitoria ternatea</name>
    <name type="common">Butterfly pea</name>
    <dbReference type="NCBI Taxonomy" id="43366"/>
    <lineage>
        <taxon>Eukaryota</taxon>
        <taxon>Viridiplantae</taxon>
        <taxon>Streptophyta</taxon>
        <taxon>Embryophyta</taxon>
        <taxon>Tracheophyta</taxon>
        <taxon>Spermatophyta</taxon>
        <taxon>Magnoliopsida</taxon>
        <taxon>eudicotyledons</taxon>
        <taxon>Gunneridae</taxon>
        <taxon>Pentapetalae</taxon>
        <taxon>rosids</taxon>
        <taxon>fabids</taxon>
        <taxon>Fabales</taxon>
        <taxon>Fabaceae</taxon>
        <taxon>Papilionoideae</taxon>
        <taxon>50 kb inversion clade</taxon>
        <taxon>NPAAA clade</taxon>
        <taxon>indigoferoid/millettioid clade</taxon>
        <taxon>Phaseoleae</taxon>
        <taxon>Clitoria</taxon>
    </lineage>
</organism>
<reference evidence="4 5" key="1">
    <citation type="submission" date="2024-01" db="EMBL/GenBank/DDBJ databases">
        <title>The genomes of 5 underutilized Papilionoideae crops provide insights into root nodulation and disease resistance.</title>
        <authorList>
            <person name="Yuan L."/>
        </authorList>
    </citation>
    <scope>NUCLEOTIDE SEQUENCE [LARGE SCALE GENOMIC DNA]</scope>
    <source>
        <strain evidence="4">LY-2023</strain>
        <tissue evidence="4">Leaf</tissue>
    </source>
</reference>
<dbReference type="GO" id="GO:0045454">
    <property type="term" value="P:cell redox homeostasis"/>
    <property type="evidence" value="ECO:0007669"/>
    <property type="project" value="TreeGrafter"/>
</dbReference>
<evidence type="ECO:0000256" key="1">
    <source>
        <dbReference type="ARBA" id="ARBA00022729"/>
    </source>
</evidence>
<accession>A0AAN9IV32</accession>
<evidence type="ECO:0000256" key="2">
    <source>
        <dbReference type="ARBA" id="ARBA00023284"/>
    </source>
</evidence>
<protein>
    <recommendedName>
        <fullName evidence="6">SelT-like protein</fullName>
    </recommendedName>
</protein>
<dbReference type="EMBL" id="JAYKXN010000005">
    <property type="protein sequence ID" value="KAK7286915.1"/>
    <property type="molecule type" value="Genomic_DNA"/>
</dbReference>
<dbReference type="GO" id="GO:0005789">
    <property type="term" value="C:endoplasmic reticulum membrane"/>
    <property type="evidence" value="ECO:0007669"/>
    <property type="project" value="TreeGrafter"/>
</dbReference>
<gene>
    <name evidence="4" type="ORF">RJT34_22272</name>
</gene>
<dbReference type="NCBIfam" id="TIGR02174">
    <property type="entry name" value="CXXU_selWTH"/>
    <property type="match status" value="1"/>
</dbReference>
<dbReference type="InterPro" id="IPR019389">
    <property type="entry name" value="Selenoprotein_T"/>
</dbReference>
<keyword evidence="2" id="KW-0676">Redox-active center</keyword>
<evidence type="ECO:0000313" key="5">
    <source>
        <dbReference type="Proteomes" id="UP001359559"/>
    </source>
</evidence>
<evidence type="ECO:0008006" key="6">
    <source>
        <dbReference type="Google" id="ProtNLM"/>
    </source>
</evidence>
<dbReference type="GO" id="GO:0004791">
    <property type="term" value="F:thioredoxin-disulfide reductase (NADPH) activity"/>
    <property type="evidence" value="ECO:0007669"/>
    <property type="project" value="TreeGrafter"/>
</dbReference>